<feature type="compositionally biased region" description="Polar residues" evidence="1">
    <location>
        <begin position="36"/>
        <end position="48"/>
    </location>
</feature>
<protein>
    <recommendedName>
        <fullName evidence="4">N-acetyltransferase domain-containing protein</fullName>
    </recommendedName>
</protein>
<feature type="compositionally biased region" description="Basic and acidic residues" evidence="1">
    <location>
        <begin position="86"/>
        <end position="98"/>
    </location>
</feature>
<evidence type="ECO:0000313" key="2">
    <source>
        <dbReference type="EMBL" id="KAK0389206.1"/>
    </source>
</evidence>
<gene>
    <name evidence="2" type="ORF">NLU13_2781</name>
</gene>
<dbReference type="Gene3D" id="3.40.630.30">
    <property type="match status" value="1"/>
</dbReference>
<dbReference type="InterPro" id="IPR016181">
    <property type="entry name" value="Acyl_CoA_acyltransferase"/>
</dbReference>
<comment type="caution">
    <text evidence="2">The sequence shown here is derived from an EMBL/GenBank/DDBJ whole genome shotgun (WGS) entry which is preliminary data.</text>
</comment>
<keyword evidence="3" id="KW-1185">Reference proteome</keyword>
<reference evidence="2" key="1">
    <citation type="submission" date="2022-10" db="EMBL/GenBank/DDBJ databases">
        <title>Determination and structural analysis of whole genome sequence of Sarocladium strictum F4-1.</title>
        <authorList>
            <person name="Hu L."/>
            <person name="Jiang Y."/>
        </authorList>
    </citation>
    <scope>NUCLEOTIDE SEQUENCE</scope>
    <source>
        <strain evidence="2">F4-1</strain>
    </source>
</reference>
<feature type="compositionally biased region" description="Low complexity" evidence="1">
    <location>
        <begin position="124"/>
        <end position="134"/>
    </location>
</feature>
<evidence type="ECO:0000256" key="1">
    <source>
        <dbReference type="SAM" id="MobiDB-lite"/>
    </source>
</evidence>
<dbReference type="SUPFAM" id="SSF55729">
    <property type="entry name" value="Acyl-CoA N-acyltransferases (Nat)"/>
    <property type="match status" value="1"/>
</dbReference>
<evidence type="ECO:0000313" key="3">
    <source>
        <dbReference type="Proteomes" id="UP001175261"/>
    </source>
</evidence>
<name>A0AA39L952_SARSR</name>
<feature type="region of interest" description="Disordered" evidence="1">
    <location>
        <begin position="28"/>
        <end position="138"/>
    </location>
</feature>
<dbReference type="AlphaFoldDB" id="A0AA39L952"/>
<sequence length="545" mass="61775">MVVGQSTPKFATRSDIAKAAKMAREWLSYGKPGNTPEWNDTRLLTSESTMHRGASLAPRSEDAHSEALGGHTASSTGKAPSIMPKETGRIVESPRDENAPSPRPLSTIEGAFPGRGFEKRRRSSSASTASVAASQINTTERLHLPLREPSHDSAGEWDDLEAKMVPRPECELMCVSAWITDATDFPTVEMSLADHQMSDTRDIDTFTGDFAERVEYPQTMKNPEALEQADDRRMSWRRDNMTARLHMKQIKAIGEARGMEMEHLETATTSRRLASLRHVIEWPVANCILRPVEKDDYEAIAEIINIEAEEKTCPQVIGKRPTTAEDIERISDLCQREHFPFIVAVAQEYSLLTWQNWFQDSQKGYREWMKFKRVKRSKSSEKERVFGFAYMISPRTGISGQVCYGSRHSAEIRLLVHPEFRGNLIGSALLDRVLQAVGIRHMSLVDHGWQCDDPGGAYGKLALSNRRQLLWVDIVVFCQSRNEEALERQRRLVGKFGFDVKYRLEEEVKPDRAYGNTWLDVVCWRLVVRGNSEMVDTVQSLKNSD</sequence>
<evidence type="ECO:0008006" key="4">
    <source>
        <dbReference type="Google" id="ProtNLM"/>
    </source>
</evidence>
<accession>A0AA39L952</accession>
<proteinExistence type="predicted"/>
<dbReference type="Proteomes" id="UP001175261">
    <property type="component" value="Unassembled WGS sequence"/>
</dbReference>
<organism evidence="2 3">
    <name type="scientific">Sarocladium strictum</name>
    <name type="common">Black bundle disease fungus</name>
    <name type="synonym">Acremonium strictum</name>
    <dbReference type="NCBI Taxonomy" id="5046"/>
    <lineage>
        <taxon>Eukaryota</taxon>
        <taxon>Fungi</taxon>
        <taxon>Dikarya</taxon>
        <taxon>Ascomycota</taxon>
        <taxon>Pezizomycotina</taxon>
        <taxon>Sordariomycetes</taxon>
        <taxon>Hypocreomycetidae</taxon>
        <taxon>Hypocreales</taxon>
        <taxon>Sarocladiaceae</taxon>
        <taxon>Sarocladium</taxon>
    </lineage>
</organism>
<dbReference type="CDD" id="cd04301">
    <property type="entry name" value="NAT_SF"/>
    <property type="match status" value="1"/>
</dbReference>
<dbReference type="EMBL" id="JAPDFR010000002">
    <property type="protein sequence ID" value="KAK0389206.1"/>
    <property type="molecule type" value="Genomic_DNA"/>
</dbReference>